<proteinExistence type="inferred from homology"/>
<dbReference type="GO" id="GO:0005634">
    <property type="term" value="C:nucleus"/>
    <property type="evidence" value="ECO:0007669"/>
    <property type="project" value="UniProtKB-SubCell"/>
</dbReference>
<dbReference type="PANTHER" id="PTHR43035:SF1">
    <property type="entry name" value="FATTY ACID REPRESSION MUTANT PROTEIN 2-RELATED"/>
    <property type="match status" value="1"/>
</dbReference>
<keyword evidence="6" id="KW-0539">Nucleus</keyword>
<dbReference type="InterPro" id="IPR000415">
    <property type="entry name" value="Nitroreductase-like"/>
</dbReference>
<evidence type="ECO:0000313" key="8">
    <source>
        <dbReference type="Proteomes" id="UP001220324"/>
    </source>
</evidence>
<dbReference type="GO" id="GO:0016491">
    <property type="term" value="F:oxidoreductase activity"/>
    <property type="evidence" value="ECO:0007669"/>
    <property type="project" value="UniProtKB-KW"/>
</dbReference>
<evidence type="ECO:0000256" key="2">
    <source>
        <dbReference type="ARBA" id="ARBA00004496"/>
    </source>
</evidence>
<dbReference type="InterPro" id="IPR033877">
    <property type="entry name" value="Frm2/Hbn1"/>
</dbReference>
<keyword evidence="8" id="KW-1185">Reference proteome</keyword>
<comment type="similarity">
    <text evidence="3">Belongs to the nitroreductase family.</text>
</comment>
<evidence type="ECO:0000256" key="6">
    <source>
        <dbReference type="ARBA" id="ARBA00023242"/>
    </source>
</evidence>
<gene>
    <name evidence="7" type="ORF">N7494_000392</name>
</gene>
<evidence type="ECO:0000313" key="7">
    <source>
        <dbReference type="EMBL" id="KAJ5556477.1"/>
    </source>
</evidence>
<accession>A0AAD6D5V3</accession>
<reference evidence="7 8" key="1">
    <citation type="journal article" date="2023" name="IMA Fungus">
        <title>Comparative genomic study of the Penicillium genus elucidates a diverse pangenome and 15 lateral gene transfer events.</title>
        <authorList>
            <person name="Petersen C."/>
            <person name="Sorensen T."/>
            <person name="Nielsen M.R."/>
            <person name="Sondergaard T.E."/>
            <person name="Sorensen J.L."/>
            <person name="Fitzpatrick D.A."/>
            <person name="Frisvad J.C."/>
            <person name="Nielsen K.L."/>
        </authorList>
    </citation>
    <scope>NUCLEOTIDE SEQUENCE [LARGE SCALE GENOMIC DNA]</scope>
    <source>
        <strain evidence="7 8">IBT 35679</strain>
    </source>
</reference>
<evidence type="ECO:0000256" key="3">
    <source>
        <dbReference type="ARBA" id="ARBA00007118"/>
    </source>
</evidence>
<dbReference type="PANTHER" id="PTHR43035">
    <property type="entry name" value="FATTY ACID REPRESSION MUTANT PROTEIN 2-RELATED"/>
    <property type="match status" value="1"/>
</dbReference>
<dbReference type="FunFam" id="3.40.109.10:FF:000001">
    <property type="entry name" value="Nitroreductase family"/>
    <property type="match status" value="1"/>
</dbReference>
<evidence type="ECO:0000256" key="1">
    <source>
        <dbReference type="ARBA" id="ARBA00004123"/>
    </source>
</evidence>
<dbReference type="GO" id="GO:0005737">
    <property type="term" value="C:cytoplasm"/>
    <property type="evidence" value="ECO:0007669"/>
    <property type="project" value="UniProtKB-SubCell"/>
</dbReference>
<comment type="caution">
    <text evidence="7">The sequence shown here is derived from an EMBL/GenBank/DDBJ whole genome shotgun (WGS) entry which is preliminary data.</text>
</comment>
<dbReference type="AlphaFoldDB" id="A0AAD6D5V3"/>
<dbReference type="Proteomes" id="UP001220324">
    <property type="component" value="Unassembled WGS sequence"/>
</dbReference>
<sequence length="213" mass="24289">MSIPSQDLFLDAISRRRSIYTLSRKSTISDAEIERILKITLEQAPSTFASYTTRIVLLLRTEHTKFWDIVIEAVQSVTAGDKLLESTSSHLVRFRNEAYGTVLFFEDPKTTQVLEGHYPFLKDLFAPWSEQTSAIHQYIVWTAFSEAGLGVNLQHYNPLIDERTAAEFGLPKDWKLVAQMVFGTPTAAPGPRKTEFKTPVEQRLLIRRGEQKL</sequence>
<keyword evidence="4" id="KW-0963">Cytoplasm</keyword>
<dbReference type="SUPFAM" id="SSF55469">
    <property type="entry name" value="FMN-dependent nitroreductase-like"/>
    <property type="match status" value="1"/>
</dbReference>
<dbReference type="GO" id="GO:0034599">
    <property type="term" value="P:cellular response to oxidative stress"/>
    <property type="evidence" value="ECO:0007669"/>
    <property type="project" value="InterPro"/>
</dbReference>
<keyword evidence="5" id="KW-0560">Oxidoreductase</keyword>
<name>A0AAD6D5V3_9EURO</name>
<organism evidence="7 8">
    <name type="scientific">Penicillium frequentans</name>
    <dbReference type="NCBI Taxonomy" id="3151616"/>
    <lineage>
        <taxon>Eukaryota</taxon>
        <taxon>Fungi</taxon>
        <taxon>Dikarya</taxon>
        <taxon>Ascomycota</taxon>
        <taxon>Pezizomycotina</taxon>
        <taxon>Eurotiomycetes</taxon>
        <taxon>Eurotiomycetidae</taxon>
        <taxon>Eurotiales</taxon>
        <taxon>Aspergillaceae</taxon>
        <taxon>Penicillium</taxon>
    </lineage>
</organism>
<dbReference type="CDD" id="cd02140">
    <property type="entry name" value="Frm2-like"/>
    <property type="match status" value="1"/>
</dbReference>
<dbReference type="EMBL" id="JAQIZZ010000001">
    <property type="protein sequence ID" value="KAJ5556477.1"/>
    <property type="molecule type" value="Genomic_DNA"/>
</dbReference>
<evidence type="ECO:0000256" key="5">
    <source>
        <dbReference type="ARBA" id="ARBA00023002"/>
    </source>
</evidence>
<dbReference type="Gene3D" id="3.40.109.10">
    <property type="entry name" value="NADH Oxidase"/>
    <property type="match status" value="1"/>
</dbReference>
<comment type="subcellular location">
    <subcellularLocation>
        <location evidence="2">Cytoplasm</location>
    </subcellularLocation>
    <subcellularLocation>
        <location evidence="1">Nucleus</location>
    </subcellularLocation>
</comment>
<protein>
    <submittedName>
        <fullName evidence="7">Nitroreductase</fullName>
    </submittedName>
</protein>
<evidence type="ECO:0000256" key="4">
    <source>
        <dbReference type="ARBA" id="ARBA00022490"/>
    </source>
</evidence>